<evidence type="ECO:0000313" key="2">
    <source>
        <dbReference type="EMBL" id="RIA96767.1"/>
    </source>
</evidence>
<comment type="caution">
    <text evidence="2">The sequence shown here is derived from an EMBL/GenBank/DDBJ whole genome shotgun (WGS) entry which is preliminary data.</text>
</comment>
<gene>
    <name evidence="2" type="ORF">C1645_754227</name>
</gene>
<name>A0A397TJX7_9GLOM</name>
<proteinExistence type="predicted"/>
<dbReference type="EMBL" id="QKYT01000039">
    <property type="protein sequence ID" value="RIA96767.1"/>
    <property type="molecule type" value="Genomic_DNA"/>
</dbReference>
<feature type="compositionally biased region" description="Basic and acidic residues" evidence="1">
    <location>
        <begin position="1"/>
        <end position="10"/>
    </location>
</feature>
<feature type="compositionally biased region" description="Gly residues" evidence="1">
    <location>
        <begin position="20"/>
        <end position="39"/>
    </location>
</feature>
<reference evidence="2 3" key="1">
    <citation type="submission" date="2018-06" db="EMBL/GenBank/DDBJ databases">
        <title>Comparative genomics reveals the genomic features of Rhizophagus irregularis, R. cerebriforme, R. diaphanum and Gigaspora rosea, and their symbiotic lifestyle signature.</title>
        <authorList>
            <person name="Morin E."/>
            <person name="San Clemente H."/>
            <person name="Chen E.C.H."/>
            <person name="De La Providencia I."/>
            <person name="Hainaut M."/>
            <person name="Kuo A."/>
            <person name="Kohler A."/>
            <person name="Murat C."/>
            <person name="Tang N."/>
            <person name="Roy S."/>
            <person name="Loubradou J."/>
            <person name="Henrissat B."/>
            <person name="Grigoriev I.V."/>
            <person name="Corradi N."/>
            <person name="Roux C."/>
            <person name="Martin F.M."/>
        </authorList>
    </citation>
    <scope>NUCLEOTIDE SEQUENCE [LARGE SCALE GENOMIC DNA]</scope>
    <source>
        <strain evidence="2 3">DAOM 227022</strain>
    </source>
</reference>
<feature type="region of interest" description="Disordered" evidence="1">
    <location>
        <begin position="1"/>
        <end position="70"/>
    </location>
</feature>
<accession>A0A397TJX7</accession>
<protein>
    <submittedName>
        <fullName evidence="2">Uncharacterized protein</fullName>
    </submittedName>
</protein>
<dbReference type="Proteomes" id="UP000265703">
    <property type="component" value="Unassembled WGS sequence"/>
</dbReference>
<dbReference type="AlphaFoldDB" id="A0A397TJX7"/>
<sequence length="320" mass="35448">MNHENSDCDRNINSNRGRVGDGGNGNGNGDRGGGDGNGDGDGDDVRNGGNGDGDGDGDGDGNGGNNVNNGNNKGIIISSVVYTEKDENTFQDFTIRINVYAKFDKYNKFIINVDIIECGVGGLLSDQWEQLANEDEKNRSIEHLSNTEKSASLELSQVPKFGVQVKQANGTVTTTDEWELQLKSSSITGYSWSYKKETNKPKPRFVPGLHECKGSIVSEKMNGFHITITQVLHFNLKIFSKSRFKTPKFMKCPKIAHTLKITFNEIENFNEKFAALDYQHKVIESLKFDVNDKNQRNKPTKTNSGIINIERSVVNQNKSK</sequence>
<evidence type="ECO:0000256" key="1">
    <source>
        <dbReference type="SAM" id="MobiDB-lite"/>
    </source>
</evidence>
<organism evidence="2 3">
    <name type="scientific">Glomus cerebriforme</name>
    <dbReference type="NCBI Taxonomy" id="658196"/>
    <lineage>
        <taxon>Eukaryota</taxon>
        <taxon>Fungi</taxon>
        <taxon>Fungi incertae sedis</taxon>
        <taxon>Mucoromycota</taxon>
        <taxon>Glomeromycotina</taxon>
        <taxon>Glomeromycetes</taxon>
        <taxon>Glomerales</taxon>
        <taxon>Glomeraceae</taxon>
        <taxon>Glomus</taxon>
    </lineage>
</organism>
<evidence type="ECO:0000313" key="3">
    <source>
        <dbReference type="Proteomes" id="UP000265703"/>
    </source>
</evidence>
<dbReference type="OrthoDB" id="2424486at2759"/>
<keyword evidence="3" id="KW-1185">Reference proteome</keyword>